<dbReference type="AlphaFoldDB" id="A0AAV6UFX2"/>
<comment type="similarity">
    <text evidence="2">Belongs to the peptidase C13 family.</text>
</comment>
<dbReference type="InterPro" id="IPR048501">
    <property type="entry name" value="Legum_prodom"/>
</dbReference>
<feature type="active site" evidence="8">
    <location>
        <position position="157"/>
    </location>
</feature>
<dbReference type="Proteomes" id="UP000827092">
    <property type="component" value="Unassembled WGS sequence"/>
</dbReference>
<dbReference type="EMBL" id="JAFNEN010000451">
    <property type="protein sequence ID" value="KAG8182723.1"/>
    <property type="molecule type" value="Genomic_DNA"/>
</dbReference>
<feature type="chain" id="PRO_5043944435" description="legumain" evidence="9">
    <location>
        <begin position="21"/>
        <end position="443"/>
    </location>
</feature>
<evidence type="ECO:0000256" key="4">
    <source>
        <dbReference type="ARBA" id="ARBA00022670"/>
    </source>
</evidence>
<evidence type="ECO:0000256" key="8">
    <source>
        <dbReference type="PIRSR" id="PIRSR019663-1"/>
    </source>
</evidence>
<evidence type="ECO:0000256" key="5">
    <source>
        <dbReference type="ARBA" id="ARBA00022729"/>
    </source>
</evidence>
<dbReference type="EC" id="3.4.22.34" evidence="3"/>
<dbReference type="PANTHER" id="PTHR12000:SF42">
    <property type="entry name" value="LEGUMAIN"/>
    <property type="match status" value="1"/>
</dbReference>
<dbReference type="PIRSF" id="PIRSF500139">
    <property type="entry name" value="AE"/>
    <property type="match status" value="1"/>
</dbReference>
<organism evidence="11 12">
    <name type="scientific">Oedothorax gibbosus</name>
    <dbReference type="NCBI Taxonomy" id="931172"/>
    <lineage>
        <taxon>Eukaryota</taxon>
        <taxon>Metazoa</taxon>
        <taxon>Ecdysozoa</taxon>
        <taxon>Arthropoda</taxon>
        <taxon>Chelicerata</taxon>
        <taxon>Arachnida</taxon>
        <taxon>Araneae</taxon>
        <taxon>Araneomorphae</taxon>
        <taxon>Entelegynae</taxon>
        <taxon>Araneoidea</taxon>
        <taxon>Linyphiidae</taxon>
        <taxon>Erigoninae</taxon>
        <taxon>Oedothorax</taxon>
    </lineage>
</organism>
<evidence type="ECO:0000256" key="2">
    <source>
        <dbReference type="ARBA" id="ARBA00009941"/>
    </source>
</evidence>
<dbReference type="Gene3D" id="3.40.50.1460">
    <property type="match status" value="1"/>
</dbReference>
<evidence type="ECO:0000313" key="12">
    <source>
        <dbReference type="Proteomes" id="UP000827092"/>
    </source>
</evidence>
<dbReference type="Gene3D" id="1.10.132.130">
    <property type="match status" value="1"/>
</dbReference>
<comment type="catalytic activity">
    <reaction evidence="1">
        <text>Hydrolysis of proteins and small molecule substrates at -Asn-|-Xaa- bonds.</text>
        <dbReference type="EC" id="3.4.22.34"/>
    </reaction>
</comment>
<dbReference type="PANTHER" id="PTHR12000">
    <property type="entry name" value="HEMOGLOBINASE FAMILY MEMBER"/>
    <property type="match status" value="1"/>
</dbReference>
<dbReference type="InterPro" id="IPR043577">
    <property type="entry name" value="AE"/>
</dbReference>
<feature type="active site" description="Nucleophile" evidence="8">
    <location>
        <position position="198"/>
    </location>
</feature>
<evidence type="ECO:0000256" key="1">
    <source>
        <dbReference type="ARBA" id="ARBA00000810"/>
    </source>
</evidence>
<dbReference type="FunFam" id="3.40.50.1460:FF:000006">
    <property type="entry name" value="Legumain"/>
    <property type="match status" value="1"/>
</dbReference>
<evidence type="ECO:0000256" key="3">
    <source>
        <dbReference type="ARBA" id="ARBA00012628"/>
    </source>
</evidence>
<evidence type="ECO:0000256" key="6">
    <source>
        <dbReference type="ARBA" id="ARBA00022801"/>
    </source>
</evidence>
<dbReference type="InterPro" id="IPR001096">
    <property type="entry name" value="Peptidase_C13"/>
</dbReference>
<dbReference type="Pfam" id="PF01650">
    <property type="entry name" value="Peptidase_C13"/>
    <property type="match status" value="1"/>
</dbReference>
<evidence type="ECO:0000256" key="7">
    <source>
        <dbReference type="ARBA" id="ARBA00022807"/>
    </source>
</evidence>
<dbReference type="PIRSF" id="PIRSF019663">
    <property type="entry name" value="Legumain"/>
    <property type="match status" value="1"/>
</dbReference>
<keyword evidence="7" id="KW-0788">Thiol protease</keyword>
<gene>
    <name evidence="11" type="ORF">JTE90_026174</name>
</gene>
<proteinExistence type="inferred from homology"/>
<evidence type="ECO:0000256" key="9">
    <source>
        <dbReference type="SAM" id="SignalP"/>
    </source>
</evidence>
<comment type="caution">
    <text evidence="11">The sequence shown here is derived from an EMBL/GenBank/DDBJ whole genome shotgun (WGS) entry which is preliminary data.</text>
</comment>
<keyword evidence="4" id="KW-0645">Protease</keyword>
<reference evidence="11 12" key="1">
    <citation type="journal article" date="2022" name="Nat. Ecol. Evol.">
        <title>A masculinizing supergene underlies an exaggerated male reproductive morph in a spider.</title>
        <authorList>
            <person name="Hendrickx F."/>
            <person name="De Corte Z."/>
            <person name="Sonet G."/>
            <person name="Van Belleghem S.M."/>
            <person name="Kostlbacher S."/>
            <person name="Vangestel C."/>
        </authorList>
    </citation>
    <scope>NUCLEOTIDE SEQUENCE [LARGE SCALE GENOMIC DNA]</scope>
    <source>
        <strain evidence="11">W744_W776</strain>
    </source>
</reference>
<keyword evidence="12" id="KW-1185">Reference proteome</keyword>
<dbReference type="FunFam" id="1.10.132.130:FF:000001">
    <property type="entry name" value="Vacuolar-processing enzyme beta-isozyme"/>
    <property type="match status" value="1"/>
</dbReference>
<sequence length="443" mass="50642">MKFQVLSIFVLFVVVCRISAFRSLPRYLDNSENAEGDLWAVLVAGSDGWDNYRHQSDVCHSYQILKSHGIPDQRIIVLMKDDLAKNEENPTPGIIINHPNGADVYKGVPHDYTGEAVTPENFMAVLRGDKQALNGVGSGKVLQSGPKDHVFVYFADHGAPGLIAFPESELTAKDLNKTVQYMYDHKMYGKMVIYIEACESGSMFENILPNNINVFATTAANSEESSYACYFDDKRETYLGDLYSVNWMEDSDKEVLTKETLQTQFQIVKKETTDSHVQEFGDMNIAKMHVSEFQGKKPTKPVVYPKVEKNSVRSRDVPIEIVKRKFLKANSADEQAQVLKKMNKMLRNRQFLASKVSEILTAIFHDQEKESEMLNRHLPLRNFECYDHLREFFNEECFRLSKNEYALDFMHVLVNLCEQRVSVVKVKMAMETVCEHPPVYGIV</sequence>
<accession>A0AAV6UFX2</accession>
<dbReference type="InterPro" id="IPR046427">
    <property type="entry name" value="Legumain_prodom_sf"/>
</dbReference>
<dbReference type="GO" id="GO:0051603">
    <property type="term" value="P:proteolysis involved in protein catabolic process"/>
    <property type="evidence" value="ECO:0007669"/>
    <property type="project" value="InterPro"/>
</dbReference>
<dbReference type="Pfam" id="PF20985">
    <property type="entry name" value="Legum_prodom"/>
    <property type="match status" value="1"/>
</dbReference>
<evidence type="ECO:0000259" key="10">
    <source>
        <dbReference type="Pfam" id="PF20985"/>
    </source>
</evidence>
<dbReference type="CDD" id="cd21115">
    <property type="entry name" value="legumain_C"/>
    <property type="match status" value="1"/>
</dbReference>
<dbReference type="GO" id="GO:0005773">
    <property type="term" value="C:vacuole"/>
    <property type="evidence" value="ECO:0007669"/>
    <property type="project" value="GOC"/>
</dbReference>
<protein>
    <recommendedName>
        <fullName evidence="3">legumain</fullName>
        <ecNumber evidence="3">3.4.22.34</ecNumber>
    </recommendedName>
</protein>
<feature type="domain" description="Legumain prodomain" evidence="10">
    <location>
        <begin position="340"/>
        <end position="434"/>
    </location>
</feature>
<keyword evidence="5 9" id="KW-0732">Signal</keyword>
<name>A0AAV6UFX2_9ARAC</name>
<dbReference type="GO" id="GO:0004197">
    <property type="term" value="F:cysteine-type endopeptidase activity"/>
    <property type="evidence" value="ECO:0007669"/>
    <property type="project" value="UniProtKB-EC"/>
</dbReference>
<evidence type="ECO:0000313" key="11">
    <source>
        <dbReference type="EMBL" id="KAG8182723.1"/>
    </source>
</evidence>
<keyword evidence="6" id="KW-0378">Hydrolase</keyword>
<feature type="signal peptide" evidence="9">
    <location>
        <begin position="1"/>
        <end position="20"/>
    </location>
</feature>
<dbReference type="PRINTS" id="PR00776">
    <property type="entry name" value="HEMOGLOBNASE"/>
</dbReference>
<dbReference type="GO" id="GO:0006624">
    <property type="term" value="P:vacuolar protein processing"/>
    <property type="evidence" value="ECO:0007669"/>
    <property type="project" value="TreeGrafter"/>
</dbReference>